<keyword evidence="2" id="KW-1185">Reference proteome</keyword>
<dbReference type="STRING" id="153721.MYP_1928"/>
<reference evidence="1 2" key="1">
    <citation type="submission" date="2014-09" db="EMBL/GenBank/DDBJ databases">
        <title>Sporocytophaga myxococcoides PG-01 genome sequencing.</title>
        <authorList>
            <person name="Liu L."/>
            <person name="Gao P.J."/>
            <person name="Chen G.J."/>
            <person name="Wang L.S."/>
        </authorList>
    </citation>
    <scope>NUCLEOTIDE SEQUENCE [LARGE SCALE GENOMIC DNA]</scope>
    <source>
        <strain evidence="1 2">PG-01</strain>
    </source>
</reference>
<dbReference type="Proteomes" id="UP000030185">
    <property type="component" value="Unassembled WGS sequence"/>
</dbReference>
<name>A0A098LCI7_9BACT</name>
<evidence type="ECO:0000313" key="1">
    <source>
        <dbReference type="EMBL" id="GAL84700.1"/>
    </source>
</evidence>
<evidence type="ECO:0000313" key="2">
    <source>
        <dbReference type="Proteomes" id="UP000030185"/>
    </source>
</evidence>
<protein>
    <submittedName>
        <fullName evidence="1">Uncharacterized protein</fullName>
    </submittedName>
</protein>
<gene>
    <name evidence="1" type="ORF">MYP_1928</name>
</gene>
<dbReference type="AlphaFoldDB" id="A0A098LCI7"/>
<accession>A0A098LCI7</accession>
<sequence length="51" mass="5805">MLVINKIDLAPLVNVDLLVMERDAKKMCVESPFNLQKLKVVLVLKPLLVIF</sequence>
<dbReference type="EMBL" id="BBLT01000003">
    <property type="protein sequence ID" value="GAL84700.1"/>
    <property type="molecule type" value="Genomic_DNA"/>
</dbReference>
<organism evidence="1 2">
    <name type="scientific">Sporocytophaga myxococcoides</name>
    <dbReference type="NCBI Taxonomy" id="153721"/>
    <lineage>
        <taxon>Bacteria</taxon>
        <taxon>Pseudomonadati</taxon>
        <taxon>Bacteroidota</taxon>
        <taxon>Cytophagia</taxon>
        <taxon>Cytophagales</taxon>
        <taxon>Cytophagaceae</taxon>
        <taxon>Sporocytophaga</taxon>
    </lineage>
</organism>
<dbReference type="RefSeq" id="WP_156140453.1">
    <property type="nucleotide sequence ID" value="NZ_BBLT01000003.1"/>
</dbReference>
<dbReference type="OrthoDB" id="9802035at2"/>
<comment type="caution">
    <text evidence="1">The sequence shown here is derived from an EMBL/GenBank/DDBJ whole genome shotgun (WGS) entry which is preliminary data.</text>
</comment>
<proteinExistence type="predicted"/>